<dbReference type="EMBL" id="CP003655">
    <property type="protein sequence ID" value="AFZ38280.1"/>
    <property type="molecule type" value="Genomic_DNA"/>
</dbReference>
<protein>
    <submittedName>
        <fullName evidence="3">Uncharacterized protein</fullName>
    </submittedName>
</protein>
<keyword evidence="4" id="KW-1185">Reference proteome</keyword>
<evidence type="ECO:0000256" key="2">
    <source>
        <dbReference type="SAM" id="SignalP"/>
    </source>
</evidence>
<dbReference type="KEGG" id="scs:Sta7437_4847"/>
<evidence type="ECO:0000313" key="4">
    <source>
        <dbReference type="Proteomes" id="UP000010473"/>
    </source>
</evidence>
<dbReference type="Proteomes" id="UP000010473">
    <property type="component" value="Plasmid pSTA7437.02"/>
</dbReference>
<feature type="coiled-coil region" evidence="1">
    <location>
        <begin position="108"/>
        <end position="135"/>
    </location>
</feature>
<dbReference type="PROSITE" id="PS51257">
    <property type="entry name" value="PROKAR_LIPOPROTEIN"/>
    <property type="match status" value="1"/>
</dbReference>
<reference evidence="4" key="1">
    <citation type="journal article" date="2013" name="Proc. Natl. Acad. Sci. U.S.A.">
        <title>Improving the coverage of the cyanobacterial phylum using diversity-driven genome sequencing.</title>
        <authorList>
            <person name="Shih P.M."/>
            <person name="Wu D."/>
            <person name="Latifi A."/>
            <person name="Axen S.D."/>
            <person name="Fewer D.P."/>
            <person name="Talla E."/>
            <person name="Calteau A."/>
            <person name="Cai F."/>
            <person name="Tandeau de Marsac N."/>
            <person name="Rippka R."/>
            <person name="Herdman M."/>
            <person name="Sivonen K."/>
            <person name="Coursin T."/>
            <person name="Laurent T."/>
            <person name="Goodwin L."/>
            <person name="Nolan M."/>
            <person name="Davenport K.W."/>
            <person name="Han C.S."/>
            <person name="Rubin E.M."/>
            <person name="Eisen J.A."/>
            <person name="Woyke T."/>
            <person name="Gugger M."/>
            <person name="Kerfeld C.A."/>
        </authorList>
    </citation>
    <scope>NUCLEOTIDE SEQUENCE [LARGE SCALE GENOMIC DNA]</scope>
    <source>
        <strain evidence="4">ATCC 29371 / PCC 7437</strain>
        <plasmid evidence="4">Plasmid pSTA7437.02</plasmid>
    </source>
</reference>
<evidence type="ECO:0000313" key="3">
    <source>
        <dbReference type="EMBL" id="AFZ38280.1"/>
    </source>
</evidence>
<keyword evidence="3" id="KW-0614">Plasmid</keyword>
<keyword evidence="1" id="KW-0175">Coiled coil</keyword>
<feature type="chain" id="PRO_5003938616" evidence="2">
    <location>
        <begin position="28"/>
        <end position="141"/>
    </location>
</feature>
<dbReference type="OrthoDB" id="517768at2"/>
<dbReference type="HOGENOM" id="CLU_1824138_0_0_3"/>
<geneLocation type="plasmid" evidence="3 4">
    <name>pSTA7437.02</name>
</geneLocation>
<sequence>MLARSRFFLYFATLFLFSCYSLEPLLAQSTEQSTTNNSQVSGDSNNVIQIPNQNNAQNHNNNEIDLSYLVPLVAPPNTENDFGFNLSVGVDSSQTTVYMGIVFQPGRTETHQTRIKHLERQIKLLEIQAQIAEAKLKLLPK</sequence>
<proteinExistence type="predicted"/>
<organism evidence="3 4">
    <name type="scientific">Stanieria cyanosphaera (strain ATCC 29371 / PCC 7437)</name>
    <dbReference type="NCBI Taxonomy" id="111780"/>
    <lineage>
        <taxon>Bacteria</taxon>
        <taxon>Bacillati</taxon>
        <taxon>Cyanobacteriota</taxon>
        <taxon>Cyanophyceae</taxon>
        <taxon>Pleurocapsales</taxon>
        <taxon>Dermocarpellaceae</taxon>
        <taxon>Stanieria</taxon>
    </lineage>
</organism>
<gene>
    <name evidence="3" type="ordered locus">Sta7437_4847</name>
</gene>
<keyword evidence="2" id="KW-0732">Signal</keyword>
<feature type="signal peptide" evidence="2">
    <location>
        <begin position="1"/>
        <end position="27"/>
    </location>
</feature>
<dbReference type="AlphaFoldDB" id="K9Y0C6"/>
<name>K9Y0C6_STAC7</name>
<accession>K9Y0C6</accession>
<evidence type="ECO:0000256" key="1">
    <source>
        <dbReference type="SAM" id="Coils"/>
    </source>
</evidence>
<dbReference type="RefSeq" id="WP_015195657.1">
    <property type="nucleotide sequence ID" value="NC_019749.1"/>
</dbReference>